<accession>A0A1G8PEX2</accession>
<dbReference type="Gene3D" id="1.20.144.10">
    <property type="entry name" value="Phosphatidic acid phosphatase type 2/haloperoxidase"/>
    <property type="match status" value="1"/>
</dbReference>
<dbReference type="Proteomes" id="UP000183255">
    <property type="component" value="Unassembled WGS sequence"/>
</dbReference>
<evidence type="ECO:0000259" key="2">
    <source>
        <dbReference type="SMART" id="SM00014"/>
    </source>
</evidence>
<feature type="transmembrane region" description="Helical" evidence="1">
    <location>
        <begin position="223"/>
        <end position="240"/>
    </location>
</feature>
<dbReference type="AlphaFoldDB" id="A0A1G8PEX2"/>
<reference evidence="3 4" key="1">
    <citation type="submission" date="2016-10" db="EMBL/GenBank/DDBJ databases">
        <authorList>
            <person name="de Groot N.N."/>
        </authorList>
    </citation>
    <scope>NUCLEOTIDE SEQUENCE [LARGE SCALE GENOMIC DNA]</scope>
    <source>
        <strain evidence="3 4">CGMCC 1.5058</strain>
    </source>
</reference>
<dbReference type="PANTHER" id="PTHR14969:SF13">
    <property type="entry name" value="AT30094P"/>
    <property type="match status" value="1"/>
</dbReference>
<evidence type="ECO:0000313" key="3">
    <source>
        <dbReference type="EMBL" id="SDI90825.1"/>
    </source>
</evidence>
<dbReference type="SUPFAM" id="SSF48317">
    <property type="entry name" value="Acid phosphatase/Vanadium-dependent haloperoxidase"/>
    <property type="match status" value="1"/>
</dbReference>
<feature type="transmembrane region" description="Helical" evidence="1">
    <location>
        <begin position="252"/>
        <end position="270"/>
    </location>
</feature>
<feature type="transmembrane region" description="Helical" evidence="1">
    <location>
        <begin position="117"/>
        <end position="138"/>
    </location>
</feature>
<feature type="transmembrane region" description="Helical" evidence="1">
    <location>
        <begin position="144"/>
        <end position="162"/>
    </location>
</feature>
<dbReference type="EMBL" id="FNDZ01000005">
    <property type="protein sequence ID" value="SDI90825.1"/>
    <property type="molecule type" value="Genomic_DNA"/>
</dbReference>
<proteinExistence type="predicted"/>
<dbReference type="RefSeq" id="WP_031576580.1">
    <property type="nucleotide sequence ID" value="NZ_FNDZ01000005.1"/>
</dbReference>
<feature type="transmembrane region" description="Helical" evidence="1">
    <location>
        <begin position="169"/>
        <end position="187"/>
    </location>
</feature>
<evidence type="ECO:0000256" key="1">
    <source>
        <dbReference type="SAM" id="Phobius"/>
    </source>
</evidence>
<dbReference type="InterPro" id="IPR036938">
    <property type="entry name" value="PAP2/HPO_sf"/>
</dbReference>
<feature type="domain" description="Phosphatidic acid phosphatase type 2/haloperoxidase" evidence="2">
    <location>
        <begin position="48"/>
        <end position="159"/>
    </location>
</feature>
<dbReference type="PANTHER" id="PTHR14969">
    <property type="entry name" value="SPHINGOSINE-1-PHOSPHATE PHOSPHOHYDROLASE"/>
    <property type="match status" value="1"/>
</dbReference>
<name>A0A1G8PEX2_9CLOT</name>
<dbReference type="SMART" id="SM00014">
    <property type="entry name" value="acidPPc"/>
    <property type="match status" value="1"/>
</dbReference>
<dbReference type="Pfam" id="PF01569">
    <property type="entry name" value="PAP2"/>
    <property type="match status" value="1"/>
</dbReference>
<evidence type="ECO:0000313" key="4">
    <source>
        <dbReference type="Proteomes" id="UP000183255"/>
    </source>
</evidence>
<gene>
    <name evidence="3" type="ORF">SAMN05421804_10578</name>
</gene>
<sequence length="275" mass="31123">MELDLIRAVQSIHTPFLDAFFEGITIFGEELFMVPLLAIIYWTMNKKFGETLAYTVFTSLLLNNTLKEMFSFERPIGEEGIRTLRPETATGKSFPSGHSQNGAATGGAFMIEFKKKWLTLLLGILIFLIGLSRIYLGVHYPKDAVVGILLGLLTAFLCARLLKKMKPEVLYTLTFLLFIPTLFFAGSEDFIKSFGSYAGFFLGILLEKNYVQFKVKGTPLKKVLRVLIGILLILLIKEGLGAVFPEEGLYDLLRYFLVTFTAIFLYPLFFKKFNL</sequence>
<organism evidence="3 4">
    <name type="scientific">Proteiniclasticum ruminis</name>
    <dbReference type="NCBI Taxonomy" id="398199"/>
    <lineage>
        <taxon>Bacteria</taxon>
        <taxon>Bacillati</taxon>
        <taxon>Bacillota</taxon>
        <taxon>Clostridia</taxon>
        <taxon>Eubacteriales</taxon>
        <taxon>Clostridiaceae</taxon>
        <taxon>Proteiniclasticum</taxon>
    </lineage>
</organism>
<dbReference type="InterPro" id="IPR000326">
    <property type="entry name" value="PAP2/HPO"/>
</dbReference>
<feature type="transmembrane region" description="Helical" evidence="1">
    <location>
        <begin position="20"/>
        <end position="42"/>
    </location>
</feature>
<keyword evidence="1" id="KW-1133">Transmembrane helix</keyword>
<keyword evidence="1" id="KW-0472">Membrane</keyword>
<protein>
    <submittedName>
        <fullName evidence="3">PAP2 superfamily protein</fullName>
    </submittedName>
</protein>
<keyword evidence="1" id="KW-0812">Transmembrane</keyword>